<feature type="region of interest" description="Disordered" evidence="2">
    <location>
        <begin position="120"/>
        <end position="147"/>
    </location>
</feature>
<evidence type="ECO:0000313" key="5">
    <source>
        <dbReference type="EMBL" id="KAK1398451.1"/>
    </source>
</evidence>
<dbReference type="SUPFAM" id="SSF54197">
    <property type="entry name" value="HIT-like"/>
    <property type="match status" value="1"/>
</dbReference>
<evidence type="ECO:0000259" key="4">
    <source>
        <dbReference type="Pfam" id="PF04677"/>
    </source>
</evidence>
<dbReference type="InterPro" id="IPR036265">
    <property type="entry name" value="HIT-like_sf"/>
</dbReference>
<protein>
    <submittedName>
        <fullName evidence="5">Zinc finger CCCH domain-containing protein 59</fullName>
    </submittedName>
</protein>
<feature type="compositionally biased region" description="Polar residues" evidence="2">
    <location>
        <begin position="69"/>
        <end position="83"/>
    </location>
</feature>
<evidence type="ECO:0000259" key="3">
    <source>
        <dbReference type="Pfam" id="PF04676"/>
    </source>
</evidence>
<comment type="similarity">
    <text evidence="1">Belongs to the CWF19 family.</text>
</comment>
<dbReference type="GO" id="GO:0071014">
    <property type="term" value="C:post-mRNA release spliceosomal complex"/>
    <property type="evidence" value="ECO:0007669"/>
    <property type="project" value="TreeGrafter"/>
</dbReference>
<dbReference type="Pfam" id="PF04676">
    <property type="entry name" value="CwfJ_C_2"/>
    <property type="match status" value="1"/>
</dbReference>
<gene>
    <name evidence="5" type="ORF">POM88_008314</name>
</gene>
<reference evidence="5" key="1">
    <citation type="submission" date="2023-02" db="EMBL/GenBank/DDBJ databases">
        <title>Genome of toxic invasive species Heracleum sosnowskyi carries increased number of genes despite the absence of recent whole-genome duplications.</title>
        <authorList>
            <person name="Schelkunov M."/>
            <person name="Shtratnikova V."/>
            <person name="Makarenko M."/>
            <person name="Klepikova A."/>
            <person name="Omelchenko D."/>
            <person name="Novikova G."/>
            <person name="Obukhova E."/>
            <person name="Bogdanov V."/>
            <person name="Penin A."/>
            <person name="Logacheva M."/>
        </authorList>
    </citation>
    <scope>NUCLEOTIDE SEQUENCE</scope>
    <source>
        <strain evidence="5">Hsosn_3</strain>
        <tissue evidence="5">Leaf</tissue>
    </source>
</reference>
<evidence type="ECO:0000256" key="2">
    <source>
        <dbReference type="SAM" id="MobiDB-lite"/>
    </source>
</evidence>
<accession>A0AAD8J755</accession>
<organism evidence="5 6">
    <name type="scientific">Heracleum sosnowskyi</name>
    <dbReference type="NCBI Taxonomy" id="360622"/>
    <lineage>
        <taxon>Eukaryota</taxon>
        <taxon>Viridiplantae</taxon>
        <taxon>Streptophyta</taxon>
        <taxon>Embryophyta</taxon>
        <taxon>Tracheophyta</taxon>
        <taxon>Spermatophyta</taxon>
        <taxon>Magnoliopsida</taxon>
        <taxon>eudicotyledons</taxon>
        <taxon>Gunneridae</taxon>
        <taxon>Pentapetalae</taxon>
        <taxon>asterids</taxon>
        <taxon>campanulids</taxon>
        <taxon>Apiales</taxon>
        <taxon>Apiaceae</taxon>
        <taxon>Apioideae</taxon>
        <taxon>apioid superclade</taxon>
        <taxon>Tordylieae</taxon>
        <taxon>Tordyliinae</taxon>
        <taxon>Heracleum</taxon>
    </lineage>
</organism>
<dbReference type="PANTHER" id="PTHR12072">
    <property type="entry name" value="CWF19, CELL CYCLE CONTROL PROTEIN"/>
    <property type="match status" value="1"/>
</dbReference>
<feature type="domain" description="Cwf19-like C-terminal" evidence="4">
    <location>
        <begin position="150"/>
        <end position="271"/>
    </location>
</feature>
<name>A0AAD8J755_9APIA</name>
<dbReference type="EMBL" id="JAUIZM010000002">
    <property type="protein sequence ID" value="KAK1398451.1"/>
    <property type="molecule type" value="Genomic_DNA"/>
</dbReference>
<evidence type="ECO:0000313" key="6">
    <source>
        <dbReference type="Proteomes" id="UP001237642"/>
    </source>
</evidence>
<sequence>MSEITCQLPGAKRKTETKSDFGQRYSEELVSGVVVKPEMSANRIAARVMQLRMKGKHEEADNLLAQRCAQESQSTTQEGNTRRNIMHGRTARQKKNDEDADLYFANAIIRNKFSIDGLEDDACDHDDSSRKKSRKGGSNHGSGVKTNFAHRILTQQERCQFCFENPTRPPNLIISIANFVYLMLPPWQPVVPGHCCILPLHHEVSTRNVENNIWDEIRNFKKCLIRMFANQEKEVVFIETVMGLAHQQCHCLIECIPLPNAIAKQAPLYFKKAIDDAEDEWSQHDAKKLIDTSVKGLRSSIPKDFPYFHVEFGLSKGFAHVIDDDTKFKSNFGLNVIRGMLKLPAEDLHRPKKQEAVNLQIEAVCSFIKEWEPYDWVRQLD</sequence>
<feature type="domain" description="Cwf19-like protein C-terminal" evidence="3">
    <location>
        <begin position="280"/>
        <end position="376"/>
    </location>
</feature>
<dbReference type="PANTHER" id="PTHR12072:SF5">
    <property type="entry name" value="CWF19-LIKE PROTEIN 2"/>
    <property type="match status" value="1"/>
</dbReference>
<evidence type="ECO:0000256" key="1">
    <source>
        <dbReference type="ARBA" id="ARBA00006795"/>
    </source>
</evidence>
<dbReference type="InterPro" id="IPR040194">
    <property type="entry name" value="Cwf19-like"/>
</dbReference>
<dbReference type="Pfam" id="PF04677">
    <property type="entry name" value="CwfJ_C_1"/>
    <property type="match status" value="1"/>
</dbReference>
<dbReference type="Proteomes" id="UP001237642">
    <property type="component" value="Unassembled WGS sequence"/>
</dbReference>
<keyword evidence="6" id="KW-1185">Reference proteome</keyword>
<comment type="caution">
    <text evidence="5">The sequence shown here is derived from an EMBL/GenBank/DDBJ whole genome shotgun (WGS) entry which is preliminary data.</text>
</comment>
<dbReference type="InterPro" id="IPR006768">
    <property type="entry name" value="Cwf19-like_C_dom-1"/>
</dbReference>
<feature type="compositionally biased region" description="Basic residues" evidence="2">
    <location>
        <begin position="84"/>
        <end position="93"/>
    </location>
</feature>
<proteinExistence type="inferred from homology"/>
<dbReference type="AlphaFoldDB" id="A0AAD8J755"/>
<feature type="region of interest" description="Disordered" evidence="2">
    <location>
        <begin position="67"/>
        <end position="94"/>
    </location>
</feature>
<dbReference type="InterPro" id="IPR006767">
    <property type="entry name" value="Cwf19-like_C_dom-2"/>
</dbReference>
<dbReference type="GO" id="GO:0000398">
    <property type="term" value="P:mRNA splicing, via spliceosome"/>
    <property type="evidence" value="ECO:0007669"/>
    <property type="project" value="TreeGrafter"/>
</dbReference>
<reference evidence="5" key="2">
    <citation type="submission" date="2023-05" db="EMBL/GenBank/DDBJ databases">
        <authorList>
            <person name="Schelkunov M.I."/>
        </authorList>
    </citation>
    <scope>NUCLEOTIDE SEQUENCE</scope>
    <source>
        <strain evidence="5">Hsosn_3</strain>
        <tissue evidence="5">Leaf</tissue>
    </source>
</reference>